<evidence type="ECO:0000256" key="5">
    <source>
        <dbReference type="ARBA" id="ARBA00022777"/>
    </source>
</evidence>
<dbReference type="PANTHER" id="PTHR43047">
    <property type="entry name" value="TWO-COMPONENT HISTIDINE PROTEIN KINASE"/>
    <property type="match status" value="1"/>
</dbReference>
<dbReference type="Pfam" id="PF12860">
    <property type="entry name" value="PAS_7"/>
    <property type="match status" value="1"/>
</dbReference>
<dbReference type="GO" id="GO:0005524">
    <property type="term" value="F:ATP binding"/>
    <property type="evidence" value="ECO:0007669"/>
    <property type="project" value="UniProtKB-KW"/>
</dbReference>
<evidence type="ECO:0000259" key="6">
    <source>
        <dbReference type="PROSITE" id="PS50109"/>
    </source>
</evidence>
<dbReference type="InterPro" id="IPR004358">
    <property type="entry name" value="Sig_transdc_His_kin-like_C"/>
</dbReference>
<accession>A0ABT4LEU8</accession>
<dbReference type="Gene3D" id="3.30.565.10">
    <property type="entry name" value="Histidine kinase-like ATPase, C-terminal domain"/>
    <property type="match status" value="1"/>
</dbReference>
<dbReference type="InterPro" id="IPR035965">
    <property type="entry name" value="PAS-like_dom_sf"/>
</dbReference>
<organism evidence="7 8">
    <name type="scientific">Kiloniella laminariae</name>
    <dbReference type="NCBI Taxonomy" id="454162"/>
    <lineage>
        <taxon>Bacteria</taxon>
        <taxon>Pseudomonadati</taxon>
        <taxon>Pseudomonadota</taxon>
        <taxon>Alphaproteobacteria</taxon>
        <taxon>Rhodospirillales</taxon>
        <taxon>Kiloniellaceae</taxon>
        <taxon>Kiloniella</taxon>
    </lineage>
</organism>
<dbReference type="PROSITE" id="PS50109">
    <property type="entry name" value="HIS_KIN"/>
    <property type="match status" value="1"/>
</dbReference>
<dbReference type="CDD" id="cd00082">
    <property type="entry name" value="HisKA"/>
    <property type="match status" value="1"/>
</dbReference>
<gene>
    <name evidence="7" type="ORF">O4H49_02470</name>
</gene>
<name>A0ABT4LEU8_9PROT</name>
<evidence type="ECO:0000256" key="1">
    <source>
        <dbReference type="ARBA" id="ARBA00000085"/>
    </source>
</evidence>
<evidence type="ECO:0000256" key="3">
    <source>
        <dbReference type="ARBA" id="ARBA00022553"/>
    </source>
</evidence>
<dbReference type="RefSeq" id="WP_269421825.1">
    <property type="nucleotide sequence ID" value="NZ_JAPWGY010000001.1"/>
</dbReference>
<reference evidence="7" key="1">
    <citation type="submission" date="2022-12" db="EMBL/GenBank/DDBJ databases">
        <title>Bacterial isolates from different developmental stages of Nematostella vectensis.</title>
        <authorList>
            <person name="Fraune S."/>
        </authorList>
    </citation>
    <scope>NUCLEOTIDE SEQUENCE</scope>
    <source>
        <strain evidence="7">G21630-S1</strain>
    </source>
</reference>
<dbReference type="Pfam" id="PF02518">
    <property type="entry name" value="HATPase_c"/>
    <property type="match status" value="1"/>
</dbReference>
<keyword evidence="4" id="KW-0808">Transferase</keyword>
<dbReference type="InterPro" id="IPR003594">
    <property type="entry name" value="HATPase_dom"/>
</dbReference>
<dbReference type="PRINTS" id="PR00344">
    <property type="entry name" value="BCTRLSENSOR"/>
</dbReference>
<keyword evidence="8" id="KW-1185">Reference proteome</keyword>
<dbReference type="NCBIfam" id="TIGR00229">
    <property type="entry name" value="sensory_box"/>
    <property type="match status" value="1"/>
</dbReference>
<dbReference type="Gene3D" id="3.30.450.20">
    <property type="entry name" value="PAS domain"/>
    <property type="match status" value="1"/>
</dbReference>
<dbReference type="CDD" id="cd00130">
    <property type="entry name" value="PAS"/>
    <property type="match status" value="1"/>
</dbReference>
<evidence type="ECO:0000313" key="8">
    <source>
        <dbReference type="Proteomes" id="UP001069802"/>
    </source>
</evidence>
<dbReference type="Proteomes" id="UP001069802">
    <property type="component" value="Unassembled WGS sequence"/>
</dbReference>
<comment type="caution">
    <text evidence="7">The sequence shown here is derived from an EMBL/GenBank/DDBJ whole genome shotgun (WGS) entry which is preliminary data.</text>
</comment>
<dbReference type="SUPFAM" id="SSF47384">
    <property type="entry name" value="Homodimeric domain of signal transducing histidine kinase"/>
    <property type="match status" value="1"/>
</dbReference>
<evidence type="ECO:0000256" key="4">
    <source>
        <dbReference type="ARBA" id="ARBA00022679"/>
    </source>
</evidence>
<dbReference type="SMART" id="SM00091">
    <property type="entry name" value="PAS"/>
    <property type="match status" value="1"/>
</dbReference>
<dbReference type="Pfam" id="PF00512">
    <property type="entry name" value="HisKA"/>
    <property type="match status" value="1"/>
</dbReference>
<dbReference type="InterPro" id="IPR036097">
    <property type="entry name" value="HisK_dim/P_sf"/>
</dbReference>
<dbReference type="EMBL" id="JAPWGY010000001">
    <property type="protein sequence ID" value="MCZ4279625.1"/>
    <property type="molecule type" value="Genomic_DNA"/>
</dbReference>
<keyword evidence="7" id="KW-0547">Nucleotide-binding</keyword>
<dbReference type="PANTHER" id="PTHR43047:SF63">
    <property type="entry name" value="HISTIDINE KINASE"/>
    <property type="match status" value="1"/>
</dbReference>
<dbReference type="Gene3D" id="1.10.287.130">
    <property type="match status" value="1"/>
</dbReference>
<feature type="domain" description="Histidine kinase" evidence="6">
    <location>
        <begin position="295"/>
        <end position="541"/>
    </location>
</feature>
<keyword evidence="7" id="KW-0067">ATP-binding</keyword>
<dbReference type="InterPro" id="IPR036890">
    <property type="entry name" value="HATPase_C_sf"/>
</dbReference>
<keyword evidence="3" id="KW-0597">Phosphoprotein</keyword>
<evidence type="ECO:0000256" key="2">
    <source>
        <dbReference type="ARBA" id="ARBA00012438"/>
    </source>
</evidence>
<dbReference type="SUPFAM" id="SSF55785">
    <property type="entry name" value="PYP-like sensor domain (PAS domain)"/>
    <property type="match status" value="1"/>
</dbReference>
<dbReference type="SUPFAM" id="SSF55874">
    <property type="entry name" value="ATPase domain of HSP90 chaperone/DNA topoisomerase II/histidine kinase"/>
    <property type="match status" value="1"/>
</dbReference>
<dbReference type="InterPro" id="IPR003661">
    <property type="entry name" value="HisK_dim/P_dom"/>
</dbReference>
<proteinExistence type="predicted"/>
<dbReference type="SMART" id="SM00387">
    <property type="entry name" value="HATPase_c"/>
    <property type="match status" value="1"/>
</dbReference>
<protein>
    <recommendedName>
        <fullName evidence="2">histidine kinase</fullName>
        <ecNumber evidence="2">2.7.13.3</ecNumber>
    </recommendedName>
</protein>
<dbReference type="InterPro" id="IPR005467">
    <property type="entry name" value="His_kinase_dom"/>
</dbReference>
<keyword evidence="5" id="KW-0418">Kinase</keyword>
<sequence length="558" mass="61345">MSVEIKGAVDSLVPAPEFDDKNEAAVLILSKDALSLVEMNARAVSMLGYTKQELQTLAPSDLLFDRSLNRSPEMSFIRGDSLILRHANGQKIFCKSSSGAIVIAGKSRLVVTLSPETKKERNARIDALLHLAVEQMPDAMIVYDMDDRLLYFNQAYRQIFPYMPPLEELVGKHFFDIIRITMKAPGVVMDPLCYSDPEAYLAKRLERLHHPSTGMFEQPSAGGWHLIHEQRIPGVGFVSLRRDITRDKQLHDEMTAANHRLEEAAGAMEKAHAEAVSARISAEQANRAKSEFLAMMSHELRTPLNAIIGFSSVMQQEIFGPVGNTRYQEYPAMINDSGSHLLAIINDILDLAKIEAGKMELDRQWMDGNGLIIECARLMSGLALSREVTIELYSVGPEGTVMLDIDKDIPVSGQISSGDQVSGKLFYADARMSKQMVVNLLSNACKFTPASGTIRLSYDWSDARSREIRVEDTGIGMSPADIALALQPFRQVADVSVTTESGTGLGLPLVKSFVEMHGGQLEIDSKLGEGTTARLQFPFVAGSDARKTLPEGRSAGTE</sequence>
<evidence type="ECO:0000313" key="7">
    <source>
        <dbReference type="EMBL" id="MCZ4279625.1"/>
    </source>
</evidence>
<dbReference type="EC" id="2.7.13.3" evidence="2"/>
<dbReference type="SMART" id="SM00388">
    <property type="entry name" value="HisKA"/>
    <property type="match status" value="1"/>
</dbReference>
<dbReference type="InterPro" id="IPR000014">
    <property type="entry name" value="PAS"/>
</dbReference>
<comment type="catalytic activity">
    <reaction evidence="1">
        <text>ATP + protein L-histidine = ADP + protein N-phospho-L-histidine.</text>
        <dbReference type="EC" id="2.7.13.3"/>
    </reaction>
</comment>